<evidence type="ECO:0000313" key="3">
    <source>
        <dbReference type="EMBL" id="KAG2308255.1"/>
    </source>
</evidence>
<feature type="region of interest" description="Disordered" evidence="1">
    <location>
        <begin position="52"/>
        <end position="161"/>
    </location>
</feature>
<dbReference type="InterPro" id="IPR005135">
    <property type="entry name" value="Endo/exonuclease/phosphatase"/>
</dbReference>
<gene>
    <name evidence="3" type="ORF">Bca52824_028003</name>
</gene>
<feature type="compositionally biased region" description="Basic and acidic residues" evidence="1">
    <location>
        <begin position="145"/>
        <end position="157"/>
    </location>
</feature>
<sequence length="521" mass="59672">MKMEIELPTDDILEVEFEYIKIEKHCFTCFSLFHEENLGIIQSIALQRIEAEKKRHDDRRGYTRPDDHRPPNRSADDSYFQTRRGENRAVSGRYQARRENSNREQSILSRTARSNPAHYRNNAPEMQYRVVERSRQSSGSSTPLHDTRDRPEGREIRGSIPNISGRALPIPLIGLSGGLALLWNDDTDITVLESSPNLIDTRVDYKGTTSFVSFIYGPPATEDRPAFWSKLSSVGRGRDEPWLITGDFNDILTNAEKMGGPTRPEVSFNAFRSFHTGEKLSWRGHRHTHFIRSRLDRSMGNCSWSEAFPMGRCRYLRFEGSDHRPLLSYFNADRPTKRGLFRFNRSLTEQNEVTQLVSEAWNSSPLATVIAKLNTCRRSIIKWAKEKQEQSNLTIKRNQEALEAALSSDTPDTTLIETLNIALLRAYIAEEQFWQQRSRIQWLKQGDRNTGFFHAATRTRRIINSIPVIEDPQGGAVYEEPDISRLGMQAQGPVVLVESSQAIMFGASPTFQNLTTMSLQR</sequence>
<evidence type="ECO:0000256" key="1">
    <source>
        <dbReference type="SAM" id="MobiDB-lite"/>
    </source>
</evidence>
<proteinExistence type="predicted"/>
<dbReference type="AlphaFoldDB" id="A0A8X7VBH6"/>
<dbReference type="InterPro" id="IPR036691">
    <property type="entry name" value="Endo/exonu/phosph_ase_sf"/>
</dbReference>
<organism evidence="3 4">
    <name type="scientific">Brassica carinata</name>
    <name type="common">Ethiopian mustard</name>
    <name type="synonym">Abyssinian cabbage</name>
    <dbReference type="NCBI Taxonomy" id="52824"/>
    <lineage>
        <taxon>Eukaryota</taxon>
        <taxon>Viridiplantae</taxon>
        <taxon>Streptophyta</taxon>
        <taxon>Embryophyta</taxon>
        <taxon>Tracheophyta</taxon>
        <taxon>Spermatophyta</taxon>
        <taxon>Magnoliopsida</taxon>
        <taxon>eudicotyledons</taxon>
        <taxon>Gunneridae</taxon>
        <taxon>Pentapetalae</taxon>
        <taxon>rosids</taxon>
        <taxon>malvids</taxon>
        <taxon>Brassicales</taxon>
        <taxon>Brassicaceae</taxon>
        <taxon>Brassiceae</taxon>
        <taxon>Brassica</taxon>
    </lineage>
</organism>
<comment type="caution">
    <text evidence="3">The sequence shown here is derived from an EMBL/GenBank/DDBJ whole genome shotgun (WGS) entry which is preliminary data.</text>
</comment>
<feature type="compositionally biased region" description="Basic and acidic residues" evidence="1">
    <location>
        <begin position="52"/>
        <end position="76"/>
    </location>
</feature>
<accession>A0A8X7VBH6</accession>
<protein>
    <recommendedName>
        <fullName evidence="2">Endonuclease/exonuclease/phosphatase domain-containing protein</fullName>
    </recommendedName>
</protein>
<reference evidence="3 4" key="1">
    <citation type="submission" date="2020-02" db="EMBL/GenBank/DDBJ databases">
        <authorList>
            <person name="Ma Q."/>
            <person name="Huang Y."/>
            <person name="Song X."/>
            <person name="Pei D."/>
        </authorList>
    </citation>
    <scope>NUCLEOTIDE SEQUENCE [LARGE SCALE GENOMIC DNA]</scope>
    <source>
        <strain evidence="3">Sxm20200214</strain>
        <tissue evidence="3">Leaf</tissue>
    </source>
</reference>
<keyword evidence="4" id="KW-1185">Reference proteome</keyword>
<dbReference type="PANTHER" id="PTHR33710:SF79">
    <property type="entry name" value="OS06G0205337 PROTEIN"/>
    <property type="match status" value="1"/>
</dbReference>
<dbReference type="OrthoDB" id="1112386at2759"/>
<feature type="domain" description="Endonuclease/exonuclease/phosphatase" evidence="2">
    <location>
        <begin position="174"/>
        <end position="323"/>
    </location>
</feature>
<dbReference type="Proteomes" id="UP000886595">
    <property type="component" value="Unassembled WGS sequence"/>
</dbReference>
<dbReference type="Pfam" id="PF03372">
    <property type="entry name" value="Exo_endo_phos"/>
    <property type="match status" value="1"/>
</dbReference>
<dbReference type="Gene3D" id="3.60.10.10">
    <property type="entry name" value="Endonuclease/exonuclease/phosphatase"/>
    <property type="match status" value="1"/>
</dbReference>
<feature type="compositionally biased region" description="Polar residues" evidence="1">
    <location>
        <begin position="103"/>
        <end position="114"/>
    </location>
</feature>
<dbReference type="PANTHER" id="PTHR33710">
    <property type="entry name" value="BNAC02G09200D PROTEIN"/>
    <property type="match status" value="1"/>
</dbReference>
<dbReference type="SUPFAM" id="SSF56219">
    <property type="entry name" value="DNase I-like"/>
    <property type="match status" value="1"/>
</dbReference>
<dbReference type="EMBL" id="JAAMPC010000006">
    <property type="protein sequence ID" value="KAG2308255.1"/>
    <property type="molecule type" value="Genomic_DNA"/>
</dbReference>
<evidence type="ECO:0000259" key="2">
    <source>
        <dbReference type="Pfam" id="PF03372"/>
    </source>
</evidence>
<name>A0A8X7VBH6_BRACI</name>
<dbReference type="GO" id="GO:0003824">
    <property type="term" value="F:catalytic activity"/>
    <property type="evidence" value="ECO:0007669"/>
    <property type="project" value="InterPro"/>
</dbReference>
<evidence type="ECO:0000313" key="4">
    <source>
        <dbReference type="Proteomes" id="UP000886595"/>
    </source>
</evidence>